<feature type="non-terminal residue" evidence="1">
    <location>
        <position position="40"/>
    </location>
</feature>
<comment type="caution">
    <text evidence="1">The sequence shown here is derived from an EMBL/GenBank/DDBJ whole genome shotgun (WGS) entry which is preliminary data.</text>
</comment>
<protein>
    <submittedName>
        <fullName evidence="1">2626_t:CDS:1</fullName>
    </submittedName>
</protein>
<evidence type="ECO:0000313" key="1">
    <source>
        <dbReference type="EMBL" id="CAG8738094.1"/>
    </source>
</evidence>
<sequence>IGPKLLKQLVISESNKDIPGNYQNTDITWKVPKGTIEINR</sequence>
<accession>A0A9N9ILE2</accession>
<dbReference type="AlphaFoldDB" id="A0A9N9ILE2"/>
<organism evidence="1 2">
    <name type="scientific">Ambispora leptoticha</name>
    <dbReference type="NCBI Taxonomy" id="144679"/>
    <lineage>
        <taxon>Eukaryota</taxon>
        <taxon>Fungi</taxon>
        <taxon>Fungi incertae sedis</taxon>
        <taxon>Mucoromycota</taxon>
        <taxon>Glomeromycotina</taxon>
        <taxon>Glomeromycetes</taxon>
        <taxon>Archaeosporales</taxon>
        <taxon>Ambisporaceae</taxon>
        <taxon>Ambispora</taxon>
    </lineage>
</organism>
<name>A0A9N9ILE2_9GLOM</name>
<dbReference type="EMBL" id="CAJVPS010033870">
    <property type="protein sequence ID" value="CAG8738094.1"/>
    <property type="molecule type" value="Genomic_DNA"/>
</dbReference>
<evidence type="ECO:0000313" key="2">
    <source>
        <dbReference type="Proteomes" id="UP000789508"/>
    </source>
</evidence>
<dbReference type="Proteomes" id="UP000789508">
    <property type="component" value="Unassembled WGS sequence"/>
</dbReference>
<reference evidence="1" key="1">
    <citation type="submission" date="2021-06" db="EMBL/GenBank/DDBJ databases">
        <authorList>
            <person name="Kallberg Y."/>
            <person name="Tangrot J."/>
            <person name="Rosling A."/>
        </authorList>
    </citation>
    <scope>NUCLEOTIDE SEQUENCE</scope>
    <source>
        <strain evidence="1">FL130A</strain>
    </source>
</reference>
<keyword evidence="2" id="KW-1185">Reference proteome</keyword>
<proteinExistence type="predicted"/>
<gene>
    <name evidence="1" type="ORF">ALEPTO_LOCUS12848</name>
</gene>